<accession>M4B9L4</accession>
<dbReference type="HOGENOM" id="CLU_2547406_0_0_1"/>
<reference evidence="3" key="1">
    <citation type="journal article" date="2010" name="Science">
        <title>Signatures of adaptation to obligate biotrophy in the Hyaloperonospora arabidopsidis genome.</title>
        <authorList>
            <person name="Baxter L."/>
            <person name="Tripathy S."/>
            <person name="Ishaque N."/>
            <person name="Boot N."/>
            <person name="Cabral A."/>
            <person name="Kemen E."/>
            <person name="Thines M."/>
            <person name="Ah-Fong A."/>
            <person name="Anderson R."/>
            <person name="Badejoko W."/>
            <person name="Bittner-Eddy P."/>
            <person name="Boore J.L."/>
            <person name="Chibucos M.C."/>
            <person name="Coates M."/>
            <person name="Dehal P."/>
            <person name="Delehaunty K."/>
            <person name="Dong S."/>
            <person name="Downton P."/>
            <person name="Dumas B."/>
            <person name="Fabro G."/>
            <person name="Fronick C."/>
            <person name="Fuerstenberg S.I."/>
            <person name="Fulton L."/>
            <person name="Gaulin E."/>
            <person name="Govers F."/>
            <person name="Hughes L."/>
            <person name="Humphray S."/>
            <person name="Jiang R.H."/>
            <person name="Judelson H."/>
            <person name="Kamoun S."/>
            <person name="Kyung K."/>
            <person name="Meijer H."/>
            <person name="Minx P."/>
            <person name="Morris P."/>
            <person name="Nelson J."/>
            <person name="Phuntumart V."/>
            <person name="Qutob D."/>
            <person name="Rehmany A."/>
            <person name="Rougon-Cardoso A."/>
            <person name="Ryden P."/>
            <person name="Torto-Alalibo T."/>
            <person name="Studholme D."/>
            <person name="Wang Y."/>
            <person name="Win J."/>
            <person name="Wood J."/>
            <person name="Clifton S.W."/>
            <person name="Rogers J."/>
            <person name="Van den Ackerveken G."/>
            <person name="Jones J.D."/>
            <person name="McDowell J.M."/>
            <person name="Beynon J."/>
            <person name="Tyler B.M."/>
        </authorList>
    </citation>
    <scope>NUCLEOTIDE SEQUENCE [LARGE SCALE GENOMIC DNA]</scope>
    <source>
        <strain evidence="3">Emoy2</strain>
    </source>
</reference>
<reference evidence="2" key="2">
    <citation type="submission" date="2015-06" db="UniProtKB">
        <authorList>
            <consortium name="EnsemblProtists"/>
        </authorList>
    </citation>
    <scope>IDENTIFICATION</scope>
    <source>
        <strain evidence="2">Emoy2</strain>
    </source>
</reference>
<dbReference type="VEuPathDB" id="FungiDB:HpaG802974"/>
<feature type="region of interest" description="Disordered" evidence="1">
    <location>
        <begin position="64"/>
        <end position="83"/>
    </location>
</feature>
<feature type="region of interest" description="Disordered" evidence="1">
    <location>
        <begin position="1"/>
        <end position="29"/>
    </location>
</feature>
<name>M4B9L4_HYAAE</name>
<dbReference type="EMBL" id="JH598031">
    <property type="status" value="NOT_ANNOTATED_CDS"/>
    <property type="molecule type" value="Genomic_DNA"/>
</dbReference>
<dbReference type="AlphaFoldDB" id="M4B9L4"/>
<keyword evidence="3" id="KW-1185">Reference proteome</keyword>
<sequence>MAEVVQPPRPIPAQSPSVGGGMGQCGTDASSKTAIRYWPPAVLVTPSLNTSPCLLSLPLSLSSSQRTGILPPQKKCTTSSSSS</sequence>
<dbReference type="Proteomes" id="UP000011713">
    <property type="component" value="Unassembled WGS sequence"/>
</dbReference>
<evidence type="ECO:0000313" key="2">
    <source>
        <dbReference type="EnsemblProtists" id="HpaP802974"/>
    </source>
</evidence>
<proteinExistence type="predicted"/>
<evidence type="ECO:0000313" key="3">
    <source>
        <dbReference type="Proteomes" id="UP000011713"/>
    </source>
</evidence>
<evidence type="ECO:0000256" key="1">
    <source>
        <dbReference type="SAM" id="MobiDB-lite"/>
    </source>
</evidence>
<dbReference type="EnsemblProtists" id="HpaT802974">
    <property type="protein sequence ID" value="HpaP802974"/>
    <property type="gene ID" value="HpaG802974"/>
</dbReference>
<dbReference type="InParanoid" id="M4B9L4"/>
<organism evidence="2 3">
    <name type="scientific">Hyaloperonospora arabidopsidis (strain Emoy2)</name>
    <name type="common">Downy mildew agent</name>
    <name type="synonym">Peronospora arabidopsidis</name>
    <dbReference type="NCBI Taxonomy" id="559515"/>
    <lineage>
        <taxon>Eukaryota</taxon>
        <taxon>Sar</taxon>
        <taxon>Stramenopiles</taxon>
        <taxon>Oomycota</taxon>
        <taxon>Peronosporomycetes</taxon>
        <taxon>Peronosporales</taxon>
        <taxon>Peronosporaceae</taxon>
        <taxon>Hyaloperonospora</taxon>
    </lineage>
</organism>
<protein>
    <submittedName>
        <fullName evidence="2">Uncharacterized protein</fullName>
    </submittedName>
</protein>